<gene>
    <name evidence="1" type="ORF">NIES21_27250</name>
</gene>
<dbReference type="EMBL" id="AP018174">
    <property type="protein sequence ID" value="BAY16891.1"/>
    <property type="molecule type" value="Genomic_DNA"/>
</dbReference>
<dbReference type="AlphaFoldDB" id="A0A1Z4GH94"/>
<name>A0A1Z4GH94_9CYAN</name>
<evidence type="ECO:0000313" key="1">
    <source>
        <dbReference type="EMBL" id="BAY16891.1"/>
    </source>
</evidence>
<sequence>MAQITDLTWQQIETASALSDLIQIDPTHGVMIKVSALLANPVTAKSASGVVETLFELLKIANAAQTTVNVGQTVGERLSAFPQLVSGTAVNGYVQQSAYIVVKTPLSTSGISGVSN</sequence>
<accession>A0A1Z4GH94</accession>
<dbReference type="OrthoDB" id="488464at2"/>
<protein>
    <submittedName>
        <fullName evidence="1">Uncharacterized protein</fullName>
    </submittedName>
</protein>
<organism evidence="1 2">
    <name type="scientific">Anabaenopsis circularis NIES-21</name>
    <dbReference type="NCBI Taxonomy" id="1085406"/>
    <lineage>
        <taxon>Bacteria</taxon>
        <taxon>Bacillati</taxon>
        <taxon>Cyanobacteriota</taxon>
        <taxon>Cyanophyceae</taxon>
        <taxon>Nostocales</taxon>
        <taxon>Nodulariaceae</taxon>
        <taxon>Anabaenopsis</taxon>
    </lineage>
</organism>
<evidence type="ECO:0000313" key="2">
    <source>
        <dbReference type="Proteomes" id="UP000218287"/>
    </source>
</evidence>
<dbReference type="Proteomes" id="UP000218287">
    <property type="component" value="Chromosome"/>
</dbReference>
<proteinExistence type="predicted"/>
<keyword evidence="2" id="KW-1185">Reference proteome</keyword>
<reference evidence="1 2" key="1">
    <citation type="submission" date="2017-06" db="EMBL/GenBank/DDBJ databases">
        <title>Genome sequencing of cyanobaciteial culture collection at National Institute for Environmental Studies (NIES).</title>
        <authorList>
            <person name="Hirose Y."/>
            <person name="Shimura Y."/>
            <person name="Fujisawa T."/>
            <person name="Nakamura Y."/>
            <person name="Kawachi M."/>
        </authorList>
    </citation>
    <scope>NUCLEOTIDE SEQUENCE [LARGE SCALE GENOMIC DNA]</scope>
    <source>
        <strain evidence="1 2">NIES-21</strain>
    </source>
</reference>